<feature type="active site" description="N6-AMP-lysine intermediate" evidence="14">
    <location>
        <position position="115"/>
    </location>
</feature>
<dbReference type="SMART" id="SM00292">
    <property type="entry name" value="BRCT"/>
    <property type="match status" value="1"/>
</dbReference>
<keyword evidence="7 14" id="KW-0227">DNA damage</keyword>
<dbReference type="FunFam" id="1.10.150.20:FF:000007">
    <property type="entry name" value="DNA ligase"/>
    <property type="match status" value="1"/>
</dbReference>
<dbReference type="GO" id="GO:0003677">
    <property type="term" value="F:DNA binding"/>
    <property type="evidence" value="ECO:0007669"/>
    <property type="project" value="InterPro"/>
</dbReference>
<comment type="cofactor">
    <cofactor evidence="14">
        <name>Mg(2+)</name>
        <dbReference type="ChEBI" id="CHEBI:18420"/>
    </cofactor>
    <cofactor evidence="14">
        <name>Mn(2+)</name>
        <dbReference type="ChEBI" id="CHEBI:29035"/>
    </cofactor>
</comment>
<dbReference type="Pfam" id="PF00533">
    <property type="entry name" value="BRCT"/>
    <property type="match status" value="1"/>
</dbReference>
<reference evidence="17 18" key="1">
    <citation type="journal article" date="2016" name="Nat. Commun.">
        <title>Thousands of microbial genomes shed light on interconnected biogeochemical processes in an aquifer system.</title>
        <authorList>
            <person name="Anantharaman K."/>
            <person name="Brown C.T."/>
            <person name="Hug L.A."/>
            <person name="Sharon I."/>
            <person name="Castelle C.J."/>
            <person name="Probst A.J."/>
            <person name="Thomas B.C."/>
            <person name="Singh A."/>
            <person name="Wilkins M.J."/>
            <person name="Karaoz U."/>
            <person name="Brodie E.L."/>
            <person name="Williams K.H."/>
            <person name="Hubbard S.S."/>
            <person name="Banfield J.F."/>
        </authorList>
    </citation>
    <scope>NUCLEOTIDE SEQUENCE [LARGE SCALE GENOMIC DNA]</scope>
</reference>
<dbReference type="InterPro" id="IPR003583">
    <property type="entry name" value="Hlx-hairpin-Hlx_DNA-bd_motif"/>
</dbReference>
<dbReference type="NCBIfam" id="TIGR00575">
    <property type="entry name" value="dnlj"/>
    <property type="match status" value="1"/>
</dbReference>
<keyword evidence="8 14" id="KW-0862">Zinc</keyword>
<feature type="binding site" evidence="14">
    <location>
        <position position="402"/>
    </location>
    <ligand>
        <name>Zn(2+)</name>
        <dbReference type="ChEBI" id="CHEBI:29105"/>
    </ligand>
</feature>
<keyword evidence="11 14" id="KW-0234">DNA repair</keyword>
<dbReference type="InterPro" id="IPR010994">
    <property type="entry name" value="RuvA_2-like"/>
</dbReference>
<comment type="similarity">
    <text evidence="13 14">Belongs to the NAD-dependent DNA ligase family. LigA subfamily.</text>
</comment>
<dbReference type="Pfam" id="PF12826">
    <property type="entry name" value="HHH_2"/>
    <property type="match status" value="1"/>
</dbReference>
<dbReference type="InterPro" id="IPR004149">
    <property type="entry name" value="Znf_DNAligase_C4"/>
</dbReference>
<feature type="binding site" evidence="14">
    <location>
        <position position="113"/>
    </location>
    <ligand>
        <name>NAD(+)</name>
        <dbReference type="ChEBI" id="CHEBI:57540"/>
    </ligand>
</feature>
<evidence type="ECO:0000256" key="12">
    <source>
        <dbReference type="ARBA" id="ARBA00034005"/>
    </source>
</evidence>
<feature type="binding site" evidence="14">
    <location>
        <position position="284"/>
    </location>
    <ligand>
        <name>NAD(+)</name>
        <dbReference type="ChEBI" id="CHEBI:57540"/>
    </ligand>
</feature>
<dbReference type="Gene3D" id="6.20.10.30">
    <property type="match status" value="1"/>
</dbReference>
<comment type="catalytic activity">
    <reaction evidence="12 14 15">
        <text>NAD(+) + (deoxyribonucleotide)n-3'-hydroxyl + 5'-phospho-(deoxyribonucleotide)m = (deoxyribonucleotide)n+m + AMP + beta-nicotinamide D-nucleotide.</text>
        <dbReference type="EC" id="6.5.1.2"/>
    </reaction>
</comment>
<dbReference type="Pfam" id="PF01653">
    <property type="entry name" value="DNA_ligase_aden"/>
    <property type="match status" value="1"/>
</dbReference>
<feature type="binding site" evidence="14">
    <location>
        <position position="429"/>
    </location>
    <ligand>
        <name>Zn(2+)</name>
        <dbReference type="ChEBI" id="CHEBI:29105"/>
    </ligand>
</feature>
<dbReference type="SUPFAM" id="SSF47781">
    <property type="entry name" value="RuvA domain 2-like"/>
    <property type="match status" value="1"/>
</dbReference>
<evidence type="ECO:0000256" key="3">
    <source>
        <dbReference type="ARBA" id="ARBA00013308"/>
    </source>
</evidence>
<accession>A0A1F7EZW2</accession>
<evidence type="ECO:0000256" key="14">
    <source>
        <dbReference type="HAMAP-Rule" id="MF_01588"/>
    </source>
</evidence>
<evidence type="ECO:0000313" key="18">
    <source>
        <dbReference type="Proteomes" id="UP000179243"/>
    </source>
</evidence>
<dbReference type="Proteomes" id="UP000179243">
    <property type="component" value="Unassembled WGS sequence"/>
</dbReference>
<dbReference type="Gene3D" id="3.40.50.10190">
    <property type="entry name" value="BRCT domain"/>
    <property type="match status" value="1"/>
</dbReference>
<evidence type="ECO:0000256" key="8">
    <source>
        <dbReference type="ARBA" id="ARBA00022833"/>
    </source>
</evidence>
<dbReference type="InterPro" id="IPR033136">
    <property type="entry name" value="DNA_ligase_CS"/>
</dbReference>
<dbReference type="GO" id="GO:0006260">
    <property type="term" value="P:DNA replication"/>
    <property type="evidence" value="ECO:0007669"/>
    <property type="project" value="UniProtKB-KW"/>
</dbReference>
<gene>
    <name evidence="14 17" type="primary">ligA</name>
    <name evidence="17" type="ORF">A2519_00280</name>
</gene>
<dbReference type="InterPro" id="IPR018239">
    <property type="entry name" value="DNA_ligase_AS"/>
</dbReference>
<feature type="binding site" evidence="14">
    <location>
        <position position="136"/>
    </location>
    <ligand>
        <name>NAD(+)</name>
        <dbReference type="ChEBI" id="CHEBI:57540"/>
    </ligand>
</feature>
<dbReference type="PROSITE" id="PS50172">
    <property type="entry name" value="BRCT"/>
    <property type="match status" value="1"/>
</dbReference>
<evidence type="ECO:0000256" key="1">
    <source>
        <dbReference type="ARBA" id="ARBA00004067"/>
    </source>
</evidence>
<name>A0A1F7EZW2_UNCRA</name>
<dbReference type="InterPro" id="IPR004150">
    <property type="entry name" value="NAD_DNA_ligase_OB"/>
</dbReference>
<dbReference type="Gene3D" id="3.30.470.30">
    <property type="entry name" value="DNA ligase/mRNA capping enzyme"/>
    <property type="match status" value="1"/>
</dbReference>
<evidence type="ECO:0000256" key="11">
    <source>
        <dbReference type="ARBA" id="ARBA00023204"/>
    </source>
</evidence>
<evidence type="ECO:0000256" key="6">
    <source>
        <dbReference type="ARBA" id="ARBA00022723"/>
    </source>
</evidence>
<dbReference type="Gene3D" id="1.10.287.610">
    <property type="entry name" value="Helix hairpin bin"/>
    <property type="match status" value="1"/>
</dbReference>
<dbReference type="EMBL" id="MFYX01000157">
    <property type="protein sequence ID" value="OGJ99924.1"/>
    <property type="molecule type" value="Genomic_DNA"/>
</dbReference>
<dbReference type="Pfam" id="PF03119">
    <property type="entry name" value="DNA_ligase_ZBD"/>
    <property type="match status" value="1"/>
</dbReference>
<dbReference type="FunFam" id="1.10.150.20:FF:000006">
    <property type="entry name" value="DNA ligase"/>
    <property type="match status" value="1"/>
</dbReference>
<evidence type="ECO:0000256" key="9">
    <source>
        <dbReference type="ARBA" id="ARBA00022842"/>
    </source>
</evidence>
<dbReference type="InterPro" id="IPR013839">
    <property type="entry name" value="DNAligase_adenylation"/>
</dbReference>
<evidence type="ECO:0000256" key="5">
    <source>
        <dbReference type="ARBA" id="ARBA00022705"/>
    </source>
</evidence>
<feature type="binding site" evidence="14">
    <location>
        <position position="424"/>
    </location>
    <ligand>
        <name>Zn(2+)</name>
        <dbReference type="ChEBI" id="CHEBI:29105"/>
    </ligand>
</feature>
<dbReference type="SUPFAM" id="SSF52113">
    <property type="entry name" value="BRCT domain"/>
    <property type="match status" value="1"/>
</dbReference>
<comment type="caution">
    <text evidence="17">The sequence shown here is derived from an EMBL/GenBank/DDBJ whole genome shotgun (WGS) entry which is preliminary data.</text>
</comment>
<evidence type="ECO:0000256" key="4">
    <source>
        <dbReference type="ARBA" id="ARBA00022598"/>
    </source>
</evidence>
<keyword evidence="6 14" id="KW-0479">Metal-binding</keyword>
<evidence type="ECO:0000259" key="16">
    <source>
        <dbReference type="PROSITE" id="PS50172"/>
    </source>
</evidence>
<dbReference type="PANTHER" id="PTHR23389:SF9">
    <property type="entry name" value="DNA LIGASE"/>
    <property type="match status" value="1"/>
</dbReference>
<feature type="binding site" evidence="14">
    <location>
        <begin position="33"/>
        <end position="37"/>
    </location>
    <ligand>
        <name>NAD(+)</name>
        <dbReference type="ChEBI" id="CHEBI:57540"/>
    </ligand>
</feature>
<evidence type="ECO:0000256" key="2">
    <source>
        <dbReference type="ARBA" id="ARBA00012722"/>
    </source>
</evidence>
<dbReference type="SMART" id="SM00532">
    <property type="entry name" value="LIGANc"/>
    <property type="match status" value="1"/>
</dbReference>
<keyword evidence="4 14" id="KW-0436">Ligase</keyword>
<dbReference type="PROSITE" id="PS01056">
    <property type="entry name" value="DNA_LIGASE_N2"/>
    <property type="match status" value="1"/>
</dbReference>
<feature type="binding site" evidence="14">
    <location>
        <position position="170"/>
    </location>
    <ligand>
        <name>NAD(+)</name>
        <dbReference type="ChEBI" id="CHEBI:57540"/>
    </ligand>
</feature>
<dbReference type="InterPro" id="IPR012340">
    <property type="entry name" value="NA-bd_OB-fold"/>
</dbReference>
<evidence type="ECO:0000256" key="13">
    <source>
        <dbReference type="ARBA" id="ARBA00060881"/>
    </source>
</evidence>
<dbReference type="InterPro" id="IPR041663">
    <property type="entry name" value="DisA/LigA_HHH"/>
</dbReference>
<dbReference type="InterPro" id="IPR036420">
    <property type="entry name" value="BRCT_dom_sf"/>
</dbReference>
<dbReference type="InterPro" id="IPR001679">
    <property type="entry name" value="DNA_ligase"/>
</dbReference>
<dbReference type="AlphaFoldDB" id="A0A1F7EZW2"/>
<protein>
    <recommendedName>
        <fullName evidence="3 14">DNA ligase</fullName>
        <ecNumber evidence="2 14">6.5.1.2</ecNumber>
    </recommendedName>
    <alternativeName>
        <fullName evidence="14">Polydeoxyribonucleotide synthase [NAD(+)]</fullName>
    </alternativeName>
</protein>
<dbReference type="NCBIfam" id="NF005932">
    <property type="entry name" value="PRK07956.1"/>
    <property type="match status" value="1"/>
</dbReference>
<evidence type="ECO:0000256" key="15">
    <source>
        <dbReference type="RuleBase" id="RU000618"/>
    </source>
</evidence>
<dbReference type="PROSITE" id="PS01055">
    <property type="entry name" value="DNA_LIGASE_N1"/>
    <property type="match status" value="1"/>
</dbReference>
<dbReference type="InterPro" id="IPR001357">
    <property type="entry name" value="BRCT_dom"/>
</dbReference>
<keyword evidence="9 14" id="KW-0460">Magnesium</keyword>
<dbReference type="FunFam" id="3.30.470.30:FF:000001">
    <property type="entry name" value="DNA ligase"/>
    <property type="match status" value="1"/>
</dbReference>
<organism evidence="17 18">
    <name type="scientific">Candidatus Raymondbacteria bacterium RIFOXYD12_FULL_49_13</name>
    <dbReference type="NCBI Taxonomy" id="1817890"/>
    <lineage>
        <taxon>Bacteria</taxon>
        <taxon>Raymondiibacteriota</taxon>
    </lineage>
</organism>
<sequence>MSNATEKRVNELRGLVHHHDHQYYALGNPTISDREYDALYSELKTLVEKHPEFQSPDCPTMRVGSDLTKEFPKVAHERPMLSIDNSYDTNDLHEFNKRVLKEIEQLSVEYVAEPKIDGIACSLIYNNGRLVLGKTRGDGVTGDNITNNIRTIRSIPLVVNDSSKFEVRGEVYMTVDTLQRLNEIAEETGEKPMKNPRNAAAGALKLQNPKEVAKKGLCFFAYYAEGSLFSISHQENLKTLQDLGFPVNNHITVCDGIDRVIIFIEKFSALRHTLPYNTDGVVIKINDLGLQRRLGTTAKSPRWSIAFKYPPEQKETKILEIVNQVGRTGVITPVANLEPVLLSGTTVSRATLHNYDEIERLDVREGDTVLVEKSGEIIPKVLKVIIKKRPAHSRPFEVLKKCPECSTSLVRDKDNDEDLVALRCPNPSCPAKIERRIQHFVSRNAMNIDSLGPAIIHQLLEKKLIRDFADIYTLKKENLAELERMGEKSAQNIINGIEKSKSNPLNRLIFALGIPHVGETTAKLLARNVKNIDDLACMGLEELDAFNEIGETMAQGIVAFFSHSQTKELIEKLKAAGLNPQGGKEKIQQGFFTGKTVVITGTLKTFDRNKAIEIIESMGGKVSGSVSKKTDYLLAGENPGSKYNKARALGVEIVGEETLNNH</sequence>
<feature type="binding site" evidence="14">
    <location>
        <position position="405"/>
    </location>
    <ligand>
        <name>Zn(2+)</name>
        <dbReference type="ChEBI" id="CHEBI:29105"/>
    </ligand>
</feature>
<dbReference type="HAMAP" id="MF_01588">
    <property type="entry name" value="DNA_ligase_A"/>
    <property type="match status" value="1"/>
</dbReference>
<dbReference type="FunFam" id="2.40.50.140:FF:000012">
    <property type="entry name" value="DNA ligase"/>
    <property type="match status" value="1"/>
</dbReference>
<feature type="binding site" evidence="14">
    <location>
        <position position="308"/>
    </location>
    <ligand>
        <name>NAD(+)</name>
        <dbReference type="ChEBI" id="CHEBI:57540"/>
    </ligand>
</feature>
<keyword evidence="14" id="KW-0464">Manganese</keyword>
<dbReference type="GO" id="GO:0006281">
    <property type="term" value="P:DNA repair"/>
    <property type="evidence" value="ECO:0007669"/>
    <property type="project" value="UniProtKB-KW"/>
</dbReference>
<keyword evidence="10 14" id="KW-0520">NAD</keyword>
<dbReference type="Pfam" id="PF03120">
    <property type="entry name" value="OB_DNA_ligase"/>
    <property type="match status" value="1"/>
</dbReference>
<dbReference type="GO" id="GO:0005829">
    <property type="term" value="C:cytosol"/>
    <property type="evidence" value="ECO:0007669"/>
    <property type="project" value="TreeGrafter"/>
</dbReference>
<dbReference type="Gene3D" id="2.40.50.140">
    <property type="entry name" value="Nucleic acid-binding proteins"/>
    <property type="match status" value="1"/>
</dbReference>
<proteinExistence type="inferred from homology"/>
<dbReference type="PANTHER" id="PTHR23389">
    <property type="entry name" value="CHROMOSOME TRANSMISSION FIDELITY FACTOR 18"/>
    <property type="match status" value="1"/>
</dbReference>
<dbReference type="PIRSF" id="PIRSF001604">
    <property type="entry name" value="LigA"/>
    <property type="match status" value="1"/>
</dbReference>
<evidence type="ECO:0000313" key="17">
    <source>
        <dbReference type="EMBL" id="OGJ99924.1"/>
    </source>
</evidence>
<keyword evidence="5 14" id="KW-0235">DNA replication</keyword>
<dbReference type="GO" id="GO:0003911">
    <property type="term" value="F:DNA ligase (NAD+) activity"/>
    <property type="evidence" value="ECO:0007669"/>
    <property type="project" value="UniProtKB-UniRule"/>
</dbReference>
<dbReference type="GO" id="GO:0046872">
    <property type="term" value="F:metal ion binding"/>
    <property type="evidence" value="ECO:0007669"/>
    <property type="project" value="UniProtKB-KW"/>
</dbReference>
<dbReference type="EC" id="6.5.1.2" evidence="2 14"/>
<dbReference type="SUPFAM" id="SSF50249">
    <property type="entry name" value="Nucleic acid-binding proteins"/>
    <property type="match status" value="1"/>
</dbReference>
<evidence type="ECO:0000256" key="7">
    <source>
        <dbReference type="ARBA" id="ARBA00022763"/>
    </source>
</evidence>
<dbReference type="SMART" id="SM00278">
    <property type="entry name" value="HhH1"/>
    <property type="match status" value="4"/>
</dbReference>
<dbReference type="InterPro" id="IPR013840">
    <property type="entry name" value="DNAligase_N"/>
</dbReference>
<comment type="function">
    <text evidence="1 14">DNA ligase that catalyzes the formation of phosphodiester linkages between 5'-phosphoryl and 3'-hydroxyl groups in double-stranded DNA using NAD as a coenzyme and as the energy source for the reaction. It is essential for DNA replication and repair of damaged DNA.</text>
</comment>
<dbReference type="SUPFAM" id="SSF56091">
    <property type="entry name" value="DNA ligase/mRNA capping enzyme, catalytic domain"/>
    <property type="match status" value="1"/>
</dbReference>
<dbReference type="CDD" id="cd00114">
    <property type="entry name" value="LIGANc"/>
    <property type="match status" value="1"/>
</dbReference>
<dbReference type="Gene3D" id="1.10.150.20">
    <property type="entry name" value="5' to 3' exonuclease, C-terminal subdomain"/>
    <property type="match status" value="2"/>
</dbReference>
<dbReference type="Pfam" id="PF14520">
    <property type="entry name" value="HHH_5"/>
    <property type="match status" value="1"/>
</dbReference>
<feature type="domain" description="BRCT" evidence="16">
    <location>
        <begin position="587"/>
        <end position="662"/>
    </location>
</feature>
<evidence type="ECO:0000256" key="10">
    <source>
        <dbReference type="ARBA" id="ARBA00023027"/>
    </source>
</evidence>
<dbReference type="CDD" id="cd17748">
    <property type="entry name" value="BRCT_DNA_ligase_like"/>
    <property type="match status" value="1"/>
</dbReference>
<feature type="binding site" evidence="14">
    <location>
        <begin position="82"/>
        <end position="83"/>
    </location>
    <ligand>
        <name>NAD(+)</name>
        <dbReference type="ChEBI" id="CHEBI:57540"/>
    </ligand>
</feature>